<evidence type="ECO:0000313" key="2">
    <source>
        <dbReference type="EMBL" id="QLB63286.1"/>
    </source>
</evidence>
<organism evidence="2 3">
    <name type="scientific">Paraburkholderia caribensis</name>
    <dbReference type="NCBI Taxonomy" id="75105"/>
    <lineage>
        <taxon>Bacteria</taxon>
        <taxon>Pseudomonadati</taxon>
        <taxon>Pseudomonadota</taxon>
        <taxon>Betaproteobacteria</taxon>
        <taxon>Burkholderiales</taxon>
        <taxon>Burkholderiaceae</taxon>
        <taxon>Paraburkholderia</taxon>
    </lineage>
</organism>
<feature type="domain" description="DUF5666" evidence="1">
    <location>
        <begin position="199"/>
        <end position="253"/>
    </location>
</feature>
<sequence>MMKATRFSHQLIRSRAWWFPVAAGLTAVLVACGGGGGSNGATATPTAAATATTFSGPITGFGSVIVNGVRIDDNSATITLDDDNGGGRDADLKLGMMVDIQGEHDNGAQTGRATSISSHSFVQGPISAINVAGNQLTVLGVVVTVVPGTAFGGTNVTSLASLALNDSVEIHGLPDATGSKVTATRIERIPSTNEVRLIGTAQSATTGQFALNGLAVQYTAASLVNLPNGVTNGMTVRVKGNLSGTSTIVASRIRQVSLVPALAEGQRLEVKGVISTFSSATSFSISTLRVTVPSTATVSGTPALGTRVEVKGTIVQGVLVATQVEVENENEPAEAHEFHSVIATIDKSQQTLTLRDGSVVVKWDGSTVFDTATLPRGADDLVAGLKLEVKGRLTGNAVLASRIKRDN</sequence>
<dbReference type="RefSeq" id="WP_176956905.1">
    <property type="nucleotide sequence ID" value="NZ_CP015958.1"/>
</dbReference>
<evidence type="ECO:0000313" key="3">
    <source>
        <dbReference type="Proteomes" id="UP000509548"/>
    </source>
</evidence>
<accession>A0A9Q6WM67</accession>
<dbReference type="EMBL" id="CP015958">
    <property type="protein sequence ID" value="QLB63286.1"/>
    <property type="molecule type" value="Genomic_DNA"/>
</dbReference>
<gene>
    <name evidence="2" type="ORF">A9O66_13350</name>
</gene>
<dbReference type="AlphaFoldDB" id="A0A9Q6WM67"/>
<feature type="domain" description="DUF5666" evidence="1">
    <location>
        <begin position="271"/>
        <end position="325"/>
    </location>
</feature>
<dbReference type="Pfam" id="PF18914">
    <property type="entry name" value="DUF5666"/>
    <property type="match status" value="5"/>
</dbReference>
<dbReference type="Proteomes" id="UP000509548">
    <property type="component" value="Chromosome 1"/>
</dbReference>
<dbReference type="InterPro" id="IPR043724">
    <property type="entry name" value="DUF5666"/>
</dbReference>
<feature type="domain" description="DUF5666" evidence="1">
    <location>
        <begin position="56"/>
        <end position="116"/>
    </location>
</feature>
<evidence type="ECO:0000259" key="1">
    <source>
        <dbReference type="Pfam" id="PF18914"/>
    </source>
</evidence>
<proteinExistence type="predicted"/>
<feature type="domain" description="DUF5666" evidence="1">
    <location>
        <begin position="123"/>
        <end position="187"/>
    </location>
</feature>
<feature type="domain" description="DUF5666" evidence="1">
    <location>
        <begin position="342"/>
        <end position="404"/>
    </location>
</feature>
<name>A0A9Q6WM67_9BURK</name>
<dbReference type="PROSITE" id="PS51257">
    <property type="entry name" value="PROKAR_LIPOPROTEIN"/>
    <property type="match status" value="1"/>
</dbReference>
<protein>
    <recommendedName>
        <fullName evidence="1">DUF5666 domain-containing protein</fullName>
    </recommendedName>
</protein>
<reference evidence="2 3" key="1">
    <citation type="journal article" date="2014" name="Genome Announc.">
        <title>Draft Genome Sequence of the Haloacid-Degrading Burkholderia caribensis Strain MBA4.</title>
        <authorList>
            <person name="Pan Y."/>
            <person name="Kong K.F."/>
            <person name="Tsang J.S."/>
        </authorList>
    </citation>
    <scope>NUCLEOTIDE SEQUENCE [LARGE SCALE GENOMIC DNA]</scope>
    <source>
        <strain evidence="2 3">852011</strain>
    </source>
</reference>